<keyword evidence="1" id="KW-0812">Transmembrane</keyword>
<keyword evidence="1" id="KW-1133">Transmembrane helix</keyword>
<comment type="caution">
    <text evidence="2">The sequence shown here is derived from an EMBL/GenBank/DDBJ whole genome shotgun (WGS) entry which is preliminary data.</text>
</comment>
<evidence type="ECO:0000313" key="3">
    <source>
        <dbReference type="Proteomes" id="UP000029734"/>
    </source>
</evidence>
<sequence length="111" mass="12672">MPSDIQVDSKQIGAKIGKVTYYSDVEGTYSGNFSNTYPKGTEYYSINNVDVMDAIAVKVDNNKFILANFEGRYAVKPYSWRELSPYILVIVVPLLAFIAYFINKKAYRRHP</sequence>
<keyword evidence="1" id="KW-0472">Membrane</keyword>
<dbReference type="EMBL" id="JQCR01000003">
    <property type="protein sequence ID" value="KGE17919.1"/>
    <property type="molecule type" value="Genomic_DNA"/>
</dbReference>
<feature type="transmembrane region" description="Helical" evidence="1">
    <location>
        <begin position="83"/>
        <end position="102"/>
    </location>
</feature>
<evidence type="ECO:0000313" key="2">
    <source>
        <dbReference type="EMBL" id="KGE17919.1"/>
    </source>
</evidence>
<dbReference type="AlphaFoldDB" id="A0A098M5T7"/>
<reference evidence="2 3" key="2">
    <citation type="submission" date="2014-10" db="EMBL/GenBank/DDBJ databases">
        <title>Comparative genomics of the Paenibacillus odorifer group.</title>
        <authorList>
            <person name="Tsai Y.-C."/>
            <person name="Martin N."/>
            <person name="Korlach J."/>
            <person name="Wiedmann M."/>
        </authorList>
    </citation>
    <scope>NUCLEOTIDE SEQUENCE [LARGE SCALE GENOMIC DNA]</scope>
    <source>
        <strain evidence="2 3">DSM 18334</strain>
    </source>
</reference>
<gene>
    <name evidence="2" type="ORF">PWYN_25570</name>
</gene>
<protein>
    <submittedName>
        <fullName evidence="2">Uncharacterized protein</fullName>
    </submittedName>
</protein>
<keyword evidence="3" id="KW-1185">Reference proteome</keyword>
<organism evidence="2 3">
    <name type="scientific">Paenibacillus wynnii</name>
    <dbReference type="NCBI Taxonomy" id="268407"/>
    <lineage>
        <taxon>Bacteria</taxon>
        <taxon>Bacillati</taxon>
        <taxon>Bacillota</taxon>
        <taxon>Bacilli</taxon>
        <taxon>Bacillales</taxon>
        <taxon>Paenibacillaceae</taxon>
        <taxon>Paenibacillus</taxon>
    </lineage>
</organism>
<evidence type="ECO:0000256" key="1">
    <source>
        <dbReference type="SAM" id="Phobius"/>
    </source>
</evidence>
<name>A0A098M5T7_9BACL</name>
<proteinExistence type="predicted"/>
<reference evidence="2 3" key="1">
    <citation type="submission" date="2014-08" db="EMBL/GenBank/DDBJ databases">
        <authorList>
            <person name="den Bakker H.C."/>
        </authorList>
    </citation>
    <scope>NUCLEOTIDE SEQUENCE [LARGE SCALE GENOMIC DNA]</scope>
    <source>
        <strain evidence="2 3">DSM 18334</strain>
    </source>
</reference>
<accession>A0A098M5T7</accession>
<dbReference type="eggNOG" id="ENOG5032V8E">
    <property type="taxonomic scope" value="Bacteria"/>
</dbReference>
<dbReference type="Proteomes" id="UP000029734">
    <property type="component" value="Unassembled WGS sequence"/>
</dbReference>